<gene>
    <name evidence="1" type="ORF">N44_00689</name>
</gene>
<dbReference type="EMBL" id="BBPA01000002">
    <property type="protein sequence ID" value="GAL91320.1"/>
    <property type="molecule type" value="Genomic_DNA"/>
</dbReference>
<name>A0A0A1VNS9_MICAE</name>
<protein>
    <submittedName>
        <fullName evidence="1">Uncharacterized protein</fullName>
    </submittedName>
</protein>
<sequence length="44" mass="4902">MGFRVLVEFPHVPIPPLPYSPISPFPHSPTSLLPQSDNFCPSRV</sequence>
<organism evidence="1 2">
    <name type="scientific">Microcystis aeruginosa NIES-44</name>
    <dbReference type="NCBI Taxonomy" id="449439"/>
    <lineage>
        <taxon>Bacteria</taxon>
        <taxon>Bacillati</taxon>
        <taxon>Cyanobacteriota</taxon>
        <taxon>Cyanophyceae</taxon>
        <taxon>Oscillatoriophycideae</taxon>
        <taxon>Chroococcales</taxon>
        <taxon>Microcystaceae</taxon>
        <taxon>Microcystis</taxon>
    </lineage>
</organism>
<dbReference type="Proteomes" id="UP000030321">
    <property type="component" value="Unassembled WGS sequence"/>
</dbReference>
<accession>A0A0A1VNS9</accession>
<evidence type="ECO:0000313" key="2">
    <source>
        <dbReference type="Proteomes" id="UP000030321"/>
    </source>
</evidence>
<comment type="caution">
    <text evidence="1">The sequence shown here is derived from an EMBL/GenBank/DDBJ whole genome shotgun (WGS) entry which is preliminary data.</text>
</comment>
<evidence type="ECO:0000313" key="1">
    <source>
        <dbReference type="EMBL" id="GAL91320.1"/>
    </source>
</evidence>
<reference evidence="2" key="1">
    <citation type="journal article" date="2015" name="Genome">
        <title>Whole Genome Sequence of the Non-Microcystin-Producing Microcystis aeruginosa Strain NIES-44.</title>
        <authorList>
            <person name="Okano K."/>
            <person name="Miyata N."/>
            <person name="Ozaki Y."/>
        </authorList>
    </citation>
    <scope>NUCLEOTIDE SEQUENCE [LARGE SCALE GENOMIC DNA]</scope>
    <source>
        <strain evidence="2">NIES-44</strain>
    </source>
</reference>
<dbReference type="AlphaFoldDB" id="A0A0A1VNS9"/>
<proteinExistence type="predicted"/>